<dbReference type="GO" id="GO:0003677">
    <property type="term" value="F:DNA binding"/>
    <property type="evidence" value="ECO:0007669"/>
    <property type="project" value="UniProtKB-KW"/>
</dbReference>
<reference evidence="1 2" key="1">
    <citation type="submission" date="2018-06" db="EMBL/GenBank/DDBJ databases">
        <title>Genome conservation of Clostridium tetani.</title>
        <authorList>
            <person name="Bruggemann H."/>
            <person name="Popoff M.R."/>
        </authorList>
    </citation>
    <scope>NUCLEOTIDE SEQUENCE [LARGE SCALE GENOMIC DNA]</scope>
    <source>
        <strain evidence="1 2">63.05</strain>
    </source>
</reference>
<dbReference type="InterPro" id="IPR001387">
    <property type="entry name" value="Cro/C1-type_HTH"/>
</dbReference>
<protein>
    <submittedName>
        <fullName evidence="1">DNA-binding response regulator</fullName>
    </submittedName>
</protein>
<accession>A0ABY0EPZ7</accession>
<name>A0ABY0EPZ7_CLOTA</name>
<dbReference type="CDD" id="cd00093">
    <property type="entry name" value="HTH_XRE"/>
    <property type="match status" value="1"/>
</dbReference>
<sequence length="468" mass="54949">MLAKQLSLYDYIDNTLKNLVTCEVEIKAEEDNIQKATFHMDTLHKGDDGYITIAIKHNNDWSQYHYKIEELKENVGKVLSIDGVNIYLSPNSFYKPIRRIENVRKLNSLYIDLDYYTLDKFKDLTVDQILWNLEADYFKSKVPEANFIVITGRGLAIYWLIEAVPYKALPLWNAVQKNFLNKLKEIGADEKSIDAARVMRLSGSINQKNGHAVDLLFYNDNKYNLRDIQENYLPDLTPYVKNPYHKAKGRRKKVVNLFNLYSLHYARLRDLVKLMELREGMCRMEDGSLKATGLRELMCFLYRYWSSCYERDTENALQSTLDFNKQFREPLNISEVEKATNSAQKAYKAWLKDCPTGTYSRGGYNYKNKTLIKLLNITEEEMKVLETIIDNKEVKRRTNIRTNKHHKAKRRNEKGLTKRQQEKMEKIKKIEELRKLGLKQKEIADRLGVAKSLVSMYMKELKVAKKVQ</sequence>
<dbReference type="RefSeq" id="WP_128992678.1">
    <property type="nucleotide sequence ID" value="NZ_QMAU01000026.1"/>
</dbReference>
<evidence type="ECO:0000313" key="2">
    <source>
        <dbReference type="Proteomes" id="UP000290273"/>
    </source>
</evidence>
<comment type="caution">
    <text evidence="1">The sequence shown here is derived from an EMBL/GenBank/DDBJ whole genome shotgun (WGS) entry which is preliminary data.</text>
</comment>
<proteinExistence type="predicted"/>
<dbReference type="Proteomes" id="UP000290273">
    <property type="component" value="Unassembled WGS sequence"/>
</dbReference>
<organism evidence="1 2">
    <name type="scientific">Clostridium tetani</name>
    <dbReference type="NCBI Taxonomy" id="1513"/>
    <lineage>
        <taxon>Bacteria</taxon>
        <taxon>Bacillati</taxon>
        <taxon>Bacillota</taxon>
        <taxon>Clostridia</taxon>
        <taxon>Eubacteriales</taxon>
        <taxon>Clostridiaceae</taxon>
        <taxon>Clostridium</taxon>
    </lineage>
</organism>
<evidence type="ECO:0000313" key="1">
    <source>
        <dbReference type="EMBL" id="RXI57018.1"/>
    </source>
</evidence>
<gene>
    <name evidence="1" type="ORF">DP131_06135</name>
</gene>
<dbReference type="EMBL" id="QMAU01000026">
    <property type="protein sequence ID" value="RXI57018.1"/>
    <property type="molecule type" value="Genomic_DNA"/>
</dbReference>
<keyword evidence="1" id="KW-0238">DNA-binding</keyword>